<sequence>AGRVERWLGEWGGRLSVAAVNGPGSTVVSGEVEALEGLLARCAAEGVRARRIPVDYASHSAQVEAIRDELLASLAGITPVSSTVPFCSTVTGQVLDTAACDAEYWYANLRQTVRFDQVTRLLLSEGQQAFIEVSPHPVVTTSIQETIDDVGADAVALGSLRRDEGGRARLLTSLAEAHVHGVQVNWTAGGPAAGARHVELPTYAFQRQRFWPDPDASTTVDLSAAGLVAAEHPLLGAVVTAADADSVVLTGRLSLRSHPWLADHAVLDTATPGSADRELVLLPGTAFVELAIRAGDQVGCGWLEELTLAAPLVVPEDDAVLLQLVVGAPDASGRRGLTLYSRSADSLDQSWTRHATGVVSPAATVPPSQPPAWPPAAADPVDLDDLADRLTEAGVRYGPAFQGLRAAWQRGNEVFAEVVLPDDQQPEATRFGLHPALLDAALQAVAADPASGRPARPFSWSGTTLHATGATALRVRLVRHNQGEVSLTATDQTGTPVISVDSLVLREVSSAAQPGPDARHESLFTLTWDAILAAPRPEQTSGHWAVVGGDELGVSAALEAVGTPCANHADLVSLATANGSGVPDTVLTSCSSTVDADTGDPATAAHQATCRVLALVRQWLADDRWSAARLVVLTRNAVTTGEDTEPDIVLAPVWGLLRSAQREHPGRFVVVDLDETEESVRALPAALASGEPQLALRAGTVLRPRLTRLDQPPQQTAPPIDPTGTVLVTGAATGLGGVIAQHLVASYGVRHLLFVSRRGSQAEGSAGMAAAITELGADVTVAACDVADRAALARVLDSLPPDRPLSTVVHTAAVLADAVLTAMTPQDVARVFRPKVDAVLNLAAVAGSVPVVVFSSAAGTLGGPGMGNYAAANAFLDAFAHRRSARGAPTVSLAWGLWGERGGMAGRLDEVQLSRMRRAGVATLSAAEGTALFDAALASGGAVVLPMRLDLAALRDQVADGTVPAVLRGLVPSTVRRAAAASGTASTGGAAAGLAERLASAAETERDRILLDLVCATAAAVLGHTSATAVRAGRPFKELGVDSLTAVELRNRLAATTGLRLAATVVFDHATPAALARHLADGLAPGRGPGGWQAALDRLTAALDTEALTDDERADVAARLRGLLSACTPTPRPADTVRAAHRLTEASDDELFDFIDQKFGSEAK</sequence>
<dbReference type="Gene3D" id="3.40.366.10">
    <property type="entry name" value="Malonyl-Coenzyme A Acyl Carrier Protein, domain 2"/>
    <property type="match status" value="1"/>
</dbReference>
<evidence type="ECO:0000259" key="7">
    <source>
        <dbReference type="PROSITE" id="PS50075"/>
    </source>
</evidence>
<dbReference type="Pfam" id="PF00550">
    <property type="entry name" value="PP-binding"/>
    <property type="match status" value="1"/>
</dbReference>
<dbReference type="Gene3D" id="3.40.50.720">
    <property type="entry name" value="NAD(P)-binding Rossmann-like Domain"/>
    <property type="match status" value="1"/>
</dbReference>
<feature type="region of interest" description="N-terminal hotdog fold" evidence="6">
    <location>
        <begin position="232"/>
        <end position="366"/>
    </location>
</feature>
<dbReference type="CDD" id="cd08956">
    <property type="entry name" value="KR_3_FAS_SDR_x"/>
    <property type="match status" value="1"/>
</dbReference>
<feature type="active site" description="Proton donor; for dehydratase activity" evidence="6">
    <location>
        <position position="439"/>
    </location>
</feature>
<dbReference type="InterPro" id="IPR001227">
    <property type="entry name" value="Ac_transferase_dom_sf"/>
</dbReference>
<dbReference type="SUPFAM" id="SSF52151">
    <property type="entry name" value="FabD/lysophospholipase-like"/>
    <property type="match status" value="1"/>
</dbReference>
<dbReference type="GO" id="GO:0006633">
    <property type="term" value="P:fatty acid biosynthetic process"/>
    <property type="evidence" value="ECO:0007669"/>
    <property type="project" value="TreeGrafter"/>
</dbReference>
<dbReference type="SMART" id="SM00823">
    <property type="entry name" value="PKS_PP"/>
    <property type="match status" value="1"/>
</dbReference>
<dbReference type="Gene3D" id="1.10.1200.10">
    <property type="entry name" value="ACP-like"/>
    <property type="match status" value="1"/>
</dbReference>
<dbReference type="Pfam" id="PF21089">
    <property type="entry name" value="PKS_DH_N"/>
    <property type="match status" value="1"/>
</dbReference>
<keyword evidence="2" id="KW-0597">Phosphoprotein</keyword>
<feature type="non-terminal residue" evidence="9">
    <location>
        <position position="1"/>
    </location>
</feature>
<dbReference type="InterPro" id="IPR036291">
    <property type="entry name" value="NAD(P)-bd_dom_sf"/>
</dbReference>
<dbReference type="Gene3D" id="3.10.129.110">
    <property type="entry name" value="Polyketide synthase dehydratase"/>
    <property type="match status" value="1"/>
</dbReference>
<keyword evidence="3" id="KW-0808">Transferase</keyword>
<dbReference type="Pfam" id="PF08659">
    <property type="entry name" value="KR"/>
    <property type="match status" value="1"/>
</dbReference>
<protein>
    <submittedName>
        <fullName evidence="9">Phosphopantetheine attachment site</fullName>
    </submittedName>
</protein>
<evidence type="ECO:0000259" key="8">
    <source>
        <dbReference type="PROSITE" id="PS52019"/>
    </source>
</evidence>
<dbReference type="InterPro" id="IPR020806">
    <property type="entry name" value="PKS_PP-bd"/>
</dbReference>
<dbReference type="InterPro" id="IPR013968">
    <property type="entry name" value="PKS_KR"/>
</dbReference>
<dbReference type="SUPFAM" id="SSF55048">
    <property type="entry name" value="Probable ACP-binding domain of malonyl-CoA ACP transacylase"/>
    <property type="match status" value="1"/>
</dbReference>
<evidence type="ECO:0000256" key="4">
    <source>
        <dbReference type="ARBA" id="ARBA00022737"/>
    </source>
</evidence>
<feature type="domain" description="PKS/mFAS DH" evidence="8">
    <location>
        <begin position="232"/>
        <end position="514"/>
    </location>
</feature>
<dbReference type="SMART" id="SM00827">
    <property type="entry name" value="PKS_AT"/>
    <property type="match status" value="1"/>
</dbReference>
<comment type="caution">
    <text evidence="9">The sequence shown here is derived from an EMBL/GenBank/DDBJ whole genome shotgun (WGS) entry which is preliminary data.</text>
</comment>
<reference evidence="9" key="1">
    <citation type="submission" date="2022-06" db="EMBL/GenBank/DDBJ databases">
        <title>Genomic Encyclopedia of Archaeal and Bacterial Type Strains, Phase II (KMG-II): from individual species to whole genera.</title>
        <authorList>
            <person name="Goeker M."/>
        </authorList>
    </citation>
    <scope>NUCLEOTIDE SEQUENCE</scope>
    <source>
        <strain evidence="9">DSM 43935</strain>
    </source>
</reference>
<dbReference type="EMBL" id="JAMTCK010000039">
    <property type="protein sequence ID" value="MCP2170487.1"/>
    <property type="molecule type" value="Genomic_DNA"/>
</dbReference>
<dbReference type="InterPro" id="IPR016036">
    <property type="entry name" value="Malonyl_transacylase_ACP-bd"/>
</dbReference>
<evidence type="ECO:0000313" key="9">
    <source>
        <dbReference type="EMBL" id="MCP2170487.1"/>
    </source>
</evidence>
<evidence type="ECO:0000313" key="10">
    <source>
        <dbReference type="Proteomes" id="UP001206128"/>
    </source>
</evidence>
<dbReference type="PROSITE" id="PS00012">
    <property type="entry name" value="PHOSPHOPANTETHEINE"/>
    <property type="match status" value="1"/>
</dbReference>
<dbReference type="InterPro" id="IPR050091">
    <property type="entry name" value="PKS_NRPS_Biosynth_Enz"/>
</dbReference>
<dbReference type="SMART" id="SM00826">
    <property type="entry name" value="PKS_DH"/>
    <property type="match status" value="1"/>
</dbReference>
<dbReference type="PANTHER" id="PTHR43775:SF51">
    <property type="entry name" value="INACTIVE PHENOLPHTHIOCEROL SYNTHESIS POLYKETIDE SYNTHASE TYPE I PKS1-RELATED"/>
    <property type="match status" value="1"/>
</dbReference>
<dbReference type="InterPro" id="IPR049900">
    <property type="entry name" value="PKS_mFAS_DH"/>
</dbReference>
<evidence type="ECO:0000256" key="5">
    <source>
        <dbReference type="ARBA" id="ARBA00023315"/>
    </source>
</evidence>
<dbReference type="InterPro" id="IPR057326">
    <property type="entry name" value="KR_dom"/>
</dbReference>
<dbReference type="Pfam" id="PF22953">
    <property type="entry name" value="SpnB_Rossmann"/>
    <property type="match status" value="1"/>
</dbReference>
<dbReference type="PANTHER" id="PTHR43775">
    <property type="entry name" value="FATTY ACID SYNTHASE"/>
    <property type="match status" value="1"/>
</dbReference>
<dbReference type="SMART" id="SM01294">
    <property type="entry name" value="PKS_PP_betabranch"/>
    <property type="match status" value="1"/>
</dbReference>
<evidence type="ECO:0000256" key="2">
    <source>
        <dbReference type="ARBA" id="ARBA00022553"/>
    </source>
</evidence>
<dbReference type="Pfam" id="PF14765">
    <property type="entry name" value="PS-DH"/>
    <property type="match status" value="1"/>
</dbReference>
<gene>
    <name evidence="9" type="ORF">LX83_007378</name>
</gene>
<keyword evidence="1" id="KW-0596">Phosphopantetheine</keyword>
<dbReference type="FunFam" id="1.10.1200.10:FF:000007">
    <property type="entry name" value="Probable polyketide synthase pks17"/>
    <property type="match status" value="1"/>
</dbReference>
<dbReference type="AlphaFoldDB" id="A0AAE3GN09"/>
<dbReference type="Proteomes" id="UP001206128">
    <property type="component" value="Unassembled WGS sequence"/>
</dbReference>
<dbReference type="InterPro" id="IPR006162">
    <property type="entry name" value="Ppantetheine_attach_site"/>
</dbReference>
<organism evidence="9 10">
    <name type="scientific">Goodfellowiella coeruleoviolacea</name>
    <dbReference type="NCBI Taxonomy" id="334858"/>
    <lineage>
        <taxon>Bacteria</taxon>
        <taxon>Bacillati</taxon>
        <taxon>Actinomycetota</taxon>
        <taxon>Actinomycetes</taxon>
        <taxon>Pseudonocardiales</taxon>
        <taxon>Pseudonocardiaceae</taxon>
        <taxon>Goodfellowiella</taxon>
    </lineage>
</organism>
<dbReference type="InterPro" id="IPR020807">
    <property type="entry name" value="PKS_DH"/>
</dbReference>
<dbReference type="InterPro" id="IPR042104">
    <property type="entry name" value="PKS_dehydratase_sf"/>
</dbReference>
<dbReference type="InterPro" id="IPR014043">
    <property type="entry name" value="Acyl_transferase_dom"/>
</dbReference>
<dbReference type="SMART" id="SM00822">
    <property type="entry name" value="PKS_KR"/>
    <property type="match status" value="1"/>
</dbReference>
<feature type="domain" description="Carrier" evidence="7">
    <location>
        <begin position="1008"/>
        <end position="1083"/>
    </location>
</feature>
<dbReference type="Pfam" id="PF00698">
    <property type="entry name" value="Acyl_transf_1"/>
    <property type="match status" value="1"/>
</dbReference>
<evidence type="ECO:0000256" key="3">
    <source>
        <dbReference type="ARBA" id="ARBA00022679"/>
    </source>
</evidence>
<evidence type="ECO:0000256" key="6">
    <source>
        <dbReference type="PROSITE-ProRule" id="PRU01363"/>
    </source>
</evidence>
<dbReference type="InterPro" id="IPR055123">
    <property type="entry name" value="SpnB-like_Rossmann"/>
</dbReference>
<dbReference type="SUPFAM" id="SSF47336">
    <property type="entry name" value="ACP-like"/>
    <property type="match status" value="1"/>
</dbReference>
<dbReference type="InterPro" id="IPR009081">
    <property type="entry name" value="PP-bd_ACP"/>
</dbReference>
<name>A0AAE3GN09_9PSEU</name>
<dbReference type="PROSITE" id="PS50075">
    <property type="entry name" value="CARRIER"/>
    <property type="match status" value="1"/>
</dbReference>
<feature type="active site" description="Proton acceptor; for dehydratase activity" evidence="6">
    <location>
        <position position="264"/>
    </location>
</feature>
<keyword evidence="5" id="KW-0012">Acyltransferase</keyword>
<dbReference type="InterPro" id="IPR016035">
    <property type="entry name" value="Acyl_Trfase/lysoPLipase"/>
</dbReference>
<dbReference type="InterPro" id="IPR049551">
    <property type="entry name" value="PKS_DH_C"/>
</dbReference>
<feature type="region of interest" description="C-terminal hotdog fold" evidence="6">
    <location>
        <begin position="378"/>
        <end position="514"/>
    </location>
</feature>
<dbReference type="GO" id="GO:0031177">
    <property type="term" value="F:phosphopantetheine binding"/>
    <property type="evidence" value="ECO:0007669"/>
    <property type="project" value="InterPro"/>
</dbReference>
<evidence type="ECO:0000256" key="1">
    <source>
        <dbReference type="ARBA" id="ARBA00022450"/>
    </source>
</evidence>
<keyword evidence="4" id="KW-0677">Repeat</keyword>
<dbReference type="Gene3D" id="3.30.70.3290">
    <property type="match status" value="1"/>
</dbReference>
<keyword evidence="10" id="KW-1185">Reference proteome</keyword>
<accession>A0AAE3GN09</accession>
<proteinExistence type="predicted"/>
<dbReference type="InterPro" id="IPR049552">
    <property type="entry name" value="PKS_DH_N"/>
</dbReference>
<dbReference type="SUPFAM" id="SSF51735">
    <property type="entry name" value="NAD(P)-binding Rossmann-fold domains"/>
    <property type="match status" value="2"/>
</dbReference>
<dbReference type="InterPro" id="IPR036736">
    <property type="entry name" value="ACP-like_sf"/>
</dbReference>
<dbReference type="GO" id="GO:0004312">
    <property type="term" value="F:fatty acid synthase activity"/>
    <property type="evidence" value="ECO:0007669"/>
    <property type="project" value="TreeGrafter"/>
</dbReference>
<dbReference type="PROSITE" id="PS52019">
    <property type="entry name" value="PKS_MFAS_DH"/>
    <property type="match status" value="1"/>
</dbReference>